<dbReference type="InterPro" id="IPR050796">
    <property type="entry name" value="SCF_F-box_component"/>
</dbReference>
<evidence type="ECO:0000313" key="3">
    <source>
        <dbReference type="Proteomes" id="UP000541444"/>
    </source>
</evidence>
<proteinExistence type="predicted"/>
<reference evidence="2 3" key="1">
    <citation type="journal article" date="2020" name="IScience">
        <title>Genome Sequencing of the Endangered Kingdonia uniflora (Circaeasteraceae, Ranunculales) Reveals Potential Mechanisms of Evolutionary Specialization.</title>
        <authorList>
            <person name="Sun Y."/>
            <person name="Deng T."/>
            <person name="Zhang A."/>
            <person name="Moore M.J."/>
            <person name="Landis J.B."/>
            <person name="Lin N."/>
            <person name="Zhang H."/>
            <person name="Zhang X."/>
            <person name="Huang J."/>
            <person name="Zhang X."/>
            <person name="Sun H."/>
            <person name="Wang H."/>
        </authorList>
    </citation>
    <scope>NUCLEOTIDE SEQUENCE [LARGE SCALE GENOMIC DNA]</scope>
    <source>
        <strain evidence="2">TB1705</strain>
        <tissue evidence="2">Leaf</tissue>
    </source>
</reference>
<name>A0A7J7M2R1_9MAGN</name>
<dbReference type="Pfam" id="PF00646">
    <property type="entry name" value="F-box"/>
    <property type="match status" value="1"/>
</dbReference>
<sequence>MRGWTMIKNMDSKDLSLTSSLAEGSIRRKITETDDMWSRLDSDIAETILARLPVADYFGFQFVSKRERSLILSPTFRTVSTQLFERRPWFLMLDADSSCDMVYDTEVEGWRHMKLPIPKDVVTGNSATPVGASGSLMCFKSDNDTATLCNLLTGLKREISGFTIDCNTEAVAMHTIETSYDVYIIFRQSSSLALKVFSSVKNTWTEILLEQTGKSRPTHHVMEWSAVNELMGVTSIGSSGQVMVHYISSRGRVVGCDTSTRIAFTYPDVPIRENCSLDLVECRDRILLVTLVCQFVTPRLVVWEFSHERNKWKRIASLPKVIAKDIPREVIDINCAGHDDYIMVCMKYLNYNFSPVIRYNISDDSWVKLATCSNDRNGTVKRFVSTYAFMPRIDINL</sequence>
<dbReference type="PANTHER" id="PTHR31672:SF7">
    <property type="entry name" value="F-BOX DOMAIN-CONTAINING PROTEIN"/>
    <property type="match status" value="1"/>
</dbReference>
<dbReference type="AlphaFoldDB" id="A0A7J7M2R1"/>
<protein>
    <recommendedName>
        <fullName evidence="1">F-box domain-containing protein</fullName>
    </recommendedName>
</protein>
<dbReference type="SUPFAM" id="SSF81383">
    <property type="entry name" value="F-box domain"/>
    <property type="match status" value="1"/>
</dbReference>
<evidence type="ECO:0000313" key="2">
    <source>
        <dbReference type="EMBL" id="KAF6149137.1"/>
    </source>
</evidence>
<dbReference type="Proteomes" id="UP000541444">
    <property type="component" value="Unassembled WGS sequence"/>
</dbReference>
<dbReference type="EMBL" id="JACGCM010001798">
    <property type="protein sequence ID" value="KAF6149137.1"/>
    <property type="molecule type" value="Genomic_DNA"/>
</dbReference>
<feature type="domain" description="F-box" evidence="1">
    <location>
        <begin position="37"/>
        <end position="76"/>
    </location>
</feature>
<evidence type="ECO:0000259" key="1">
    <source>
        <dbReference type="Pfam" id="PF00646"/>
    </source>
</evidence>
<organism evidence="2 3">
    <name type="scientific">Kingdonia uniflora</name>
    <dbReference type="NCBI Taxonomy" id="39325"/>
    <lineage>
        <taxon>Eukaryota</taxon>
        <taxon>Viridiplantae</taxon>
        <taxon>Streptophyta</taxon>
        <taxon>Embryophyta</taxon>
        <taxon>Tracheophyta</taxon>
        <taxon>Spermatophyta</taxon>
        <taxon>Magnoliopsida</taxon>
        <taxon>Ranunculales</taxon>
        <taxon>Circaeasteraceae</taxon>
        <taxon>Kingdonia</taxon>
    </lineage>
</organism>
<comment type="caution">
    <text evidence="2">The sequence shown here is derived from an EMBL/GenBank/DDBJ whole genome shotgun (WGS) entry which is preliminary data.</text>
</comment>
<accession>A0A7J7M2R1</accession>
<dbReference type="InterPro" id="IPR001810">
    <property type="entry name" value="F-box_dom"/>
</dbReference>
<dbReference type="InterPro" id="IPR036047">
    <property type="entry name" value="F-box-like_dom_sf"/>
</dbReference>
<gene>
    <name evidence="2" type="ORF">GIB67_025993</name>
</gene>
<dbReference type="OrthoDB" id="2095648at2759"/>
<dbReference type="PANTHER" id="PTHR31672">
    <property type="entry name" value="BNACNNG10540D PROTEIN"/>
    <property type="match status" value="1"/>
</dbReference>
<keyword evidence="3" id="KW-1185">Reference proteome</keyword>